<evidence type="ECO:0000256" key="3">
    <source>
        <dbReference type="ARBA" id="ARBA00023002"/>
    </source>
</evidence>
<accession>A0A6A6QK63</accession>
<dbReference type="EMBL" id="MU004194">
    <property type="protein sequence ID" value="KAF2492350.1"/>
    <property type="molecule type" value="Genomic_DNA"/>
</dbReference>
<dbReference type="PROSITE" id="PS00061">
    <property type="entry name" value="ADH_SHORT"/>
    <property type="match status" value="1"/>
</dbReference>
<dbReference type="PANTHER" id="PTHR43976:SF16">
    <property type="entry name" value="SHORT-CHAIN DEHYDROGENASE_REDUCTASE FAMILY PROTEIN"/>
    <property type="match status" value="1"/>
</dbReference>
<keyword evidence="3" id="KW-0560">Oxidoreductase</keyword>
<dbReference type="Pfam" id="PF00106">
    <property type="entry name" value="adh_short"/>
    <property type="match status" value="1"/>
</dbReference>
<dbReference type="AlphaFoldDB" id="A0A6A6QK63"/>
<dbReference type="PRINTS" id="PR00081">
    <property type="entry name" value="GDHRDH"/>
</dbReference>
<dbReference type="GO" id="GO:0016491">
    <property type="term" value="F:oxidoreductase activity"/>
    <property type="evidence" value="ECO:0007669"/>
    <property type="project" value="UniProtKB-KW"/>
</dbReference>
<evidence type="ECO:0000256" key="4">
    <source>
        <dbReference type="RuleBase" id="RU000363"/>
    </source>
</evidence>
<keyword evidence="2" id="KW-0521">NADP</keyword>
<dbReference type="InterPro" id="IPR036291">
    <property type="entry name" value="NAD(P)-bd_dom_sf"/>
</dbReference>
<dbReference type="PRINTS" id="PR00080">
    <property type="entry name" value="SDRFAMILY"/>
</dbReference>
<dbReference type="InterPro" id="IPR020904">
    <property type="entry name" value="Sc_DH/Rdtase_CS"/>
</dbReference>
<name>A0A6A6QK63_9PEZI</name>
<keyword evidence="6" id="KW-1185">Reference proteome</keyword>
<comment type="similarity">
    <text evidence="1 4">Belongs to the short-chain dehydrogenases/reductases (SDR) family.</text>
</comment>
<dbReference type="InterPro" id="IPR002347">
    <property type="entry name" value="SDR_fam"/>
</dbReference>
<evidence type="ECO:0000313" key="5">
    <source>
        <dbReference type="EMBL" id="KAF2492350.1"/>
    </source>
</evidence>
<dbReference type="OrthoDB" id="1274115at2759"/>
<protein>
    <submittedName>
        <fullName evidence="5">Short-chain alcohol dehydrogenase</fullName>
    </submittedName>
</protein>
<evidence type="ECO:0000256" key="1">
    <source>
        <dbReference type="ARBA" id="ARBA00006484"/>
    </source>
</evidence>
<sequence length="278" mass="30161">MARTIFVTGASSGIGAAVARLFYEKGWNVVATMRKPAEASEFKQLDSSRVLLERLDVVDTSSIQSAIDAAITRFGKIDLLFNNAGYAQYGVFEMTSPTKCRDQFDVNLFGVMDVTRAILPHFRANGCGGIVNMGSGAGLWGSPMGTMYTASKFALEGFTEALSYELAPLNIFVKTIVPTCGVGGTKLVESSVAHIAMEEALVPAYGAYMQETVPKLQVMGTAGMLDVSDLAQTVYTAATDGTDKLRYVWGTDDLGFLKARVESKSHEEYMARMRAWFK</sequence>
<organism evidence="5 6">
    <name type="scientific">Lophium mytilinum</name>
    <dbReference type="NCBI Taxonomy" id="390894"/>
    <lineage>
        <taxon>Eukaryota</taxon>
        <taxon>Fungi</taxon>
        <taxon>Dikarya</taxon>
        <taxon>Ascomycota</taxon>
        <taxon>Pezizomycotina</taxon>
        <taxon>Dothideomycetes</taxon>
        <taxon>Pleosporomycetidae</taxon>
        <taxon>Mytilinidiales</taxon>
        <taxon>Mytilinidiaceae</taxon>
        <taxon>Lophium</taxon>
    </lineage>
</organism>
<dbReference type="InterPro" id="IPR051911">
    <property type="entry name" value="SDR_oxidoreductase"/>
</dbReference>
<dbReference type="Gene3D" id="3.40.50.720">
    <property type="entry name" value="NAD(P)-binding Rossmann-like Domain"/>
    <property type="match status" value="1"/>
</dbReference>
<dbReference type="Proteomes" id="UP000799750">
    <property type="component" value="Unassembled WGS sequence"/>
</dbReference>
<dbReference type="PANTHER" id="PTHR43976">
    <property type="entry name" value="SHORT CHAIN DEHYDROGENASE"/>
    <property type="match status" value="1"/>
</dbReference>
<dbReference type="CDD" id="cd05374">
    <property type="entry name" value="17beta-HSD-like_SDR_c"/>
    <property type="match status" value="1"/>
</dbReference>
<evidence type="ECO:0000256" key="2">
    <source>
        <dbReference type="ARBA" id="ARBA00022857"/>
    </source>
</evidence>
<dbReference type="SUPFAM" id="SSF51735">
    <property type="entry name" value="NAD(P)-binding Rossmann-fold domains"/>
    <property type="match status" value="1"/>
</dbReference>
<proteinExistence type="inferred from homology"/>
<evidence type="ECO:0000313" key="6">
    <source>
        <dbReference type="Proteomes" id="UP000799750"/>
    </source>
</evidence>
<gene>
    <name evidence="5" type="ORF">BU16DRAFT_620732</name>
</gene>
<reference evidence="5" key="1">
    <citation type="journal article" date="2020" name="Stud. Mycol.">
        <title>101 Dothideomycetes genomes: a test case for predicting lifestyles and emergence of pathogens.</title>
        <authorList>
            <person name="Haridas S."/>
            <person name="Albert R."/>
            <person name="Binder M."/>
            <person name="Bloem J."/>
            <person name="Labutti K."/>
            <person name="Salamov A."/>
            <person name="Andreopoulos B."/>
            <person name="Baker S."/>
            <person name="Barry K."/>
            <person name="Bills G."/>
            <person name="Bluhm B."/>
            <person name="Cannon C."/>
            <person name="Castanera R."/>
            <person name="Culley D."/>
            <person name="Daum C."/>
            <person name="Ezra D."/>
            <person name="Gonzalez J."/>
            <person name="Henrissat B."/>
            <person name="Kuo A."/>
            <person name="Liang C."/>
            <person name="Lipzen A."/>
            <person name="Lutzoni F."/>
            <person name="Magnuson J."/>
            <person name="Mondo S."/>
            <person name="Nolan M."/>
            <person name="Ohm R."/>
            <person name="Pangilinan J."/>
            <person name="Park H.-J."/>
            <person name="Ramirez L."/>
            <person name="Alfaro M."/>
            <person name="Sun H."/>
            <person name="Tritt A."/>
            <person name="Yoshinaga Y."/>
            <person name="Zwiers L.-H."/>
            <person name="Turgeon B."/>
            <person name="Goodwin S."/>
            <person name="Spatafora J."/>
            <person name="Crous P."/>
            <person name="Grigoriev I."/>
        </authorList>
    </citation>
    <scope>NUCLEOTIDE SEQUENCE</scope>
    <source>
        <strain evidence="5">CBS 269.34</strain>
    </source>
</reference>